<dbReference type="Proteomes" id="UP001358586">
    <property type="component" value="Chromosome 12"/>
</dbReference>
<feature type="transmembrane region" description="Helical" evidence="6">
    <location>
        <begin position="142"/>
        <end position="160"/>
    </location>
</feature>
<evidence type="ECO:0000313" key="9">
    <source>
        <dbReference type="Proteomes" id="UP001358586"/>
    </source>
</evidence>
<evidence type="ECO:0000256" key="6">
    <source>
        <dbReference type="SAM" id="Phobius"/>
    </source>
</evidence>
<comment type="similarity">
    <text evidence="2">Belongs to the drug/metabolite transporter (DMT) superfamily. Plant drug/metabolite exporter (P-DME) (TC 2.A.7.4) family.</text>
</comment>
<evidence type="ECO:0000256" key="1">
    <source>
        <dbReference type="ARBA" id="ARBA00004141"/>
    </source>
</evidence>
<feature type="transmembrane region" description="Helical" evidence="6">
    <location>
        <begin position="110"/>
        <end position="130"/>
    </location>
</feature>
<organism evidence="8 9">
    <name type="scientific">Gossypium arboreum</name>
    <name type="common">Tree cotton</name>
    <name type="synonym">Gossypium nanking</name>
    <dbReference type="NCBI Taxonomy" id="29729"/>
    <lineage>
        <taxon>Eukaryota</taxon>
        <taxon>Viridiplantae</taxon>
        <taxon>Streptophyta</taxon>
        <taxon>Embryophyta</taxon>
        <taxon>Tracheophyta</taxon>
        <taxon>Spermatophyta</taxon>
        <taxon>Magnoliopsida</taxon>
        <taxon>eudicotyledons</taxon>
        <taxon>Gunneridae</taxon>
        <taxon>Pentapetalae</taxon>
        <taxon>rosids</taxon>
        <taxon>malvids</taxon>
        <taxon>Malvales</taxon>
        <taxon>Malvaceae</taxon>
        <taxon>Malvoideae</taxon>
        <taxon>Gossypium</taxon>
    </lineage>
</organism>
<evidence type="ECO:0000256" key="3">
    <source>
        <dbReference type="ARBA" id="ARBA00022692"/>
    </source>
</evidence>
<dbReference type="Pfam" id="PF00892">
    <property type="entry name" value="EamA"/>
    <property type="match status" value="2"/>
</dbReference>
<sequence>MGAMKKWLSWSQMVASMLLVQLFATGQQLLSKVILNQGTFIFSFMAYRHLVAALCVAPFAFFLERFPLFHTCYFMFPVIVLLYIVLRWLLSMFFRHGCRVDSKKMAWSTWLWLFINALTGITMAMGLFYYGLRDTTATYSTNFLNIIPIVTFVFSIFLRMEKLGLGSKAGKIKTVGAIICVGGALTTSLYKGKAFYLTHDHHPHYHSPAVAATMAVSSPHWTRGTFMLVGSCLCYATWYILQVKLLEVFPSRYRATLITCIMASVQSTAIGLCLDRSKAAWRIEWNLQLVTIVYSGALSTAATFCLLTWSIAKQGPTYAPMFNPLSLIFVAISEALLLGEQMRLGIVLGTVMIIVGLYSFLWGRRKETKLLGQASAGDETLTAKADLESGEMQLKSFVTPSPVKSVYAKEGGALKDSVISWNQ</sequence>
<evidence type="ECO:0000259" key="7">
    <source>
        <dbReference type="Pfam" id="PF00892"/>
    </source>
</evidence>
<keyword evidence="5 6" id="KW-0472">Membrane</keyword>
<keyword evidence="3 6" id="KW-0812">Transmembrane</keyword>
<feature type="transmembrane region" description="Helical" evidence="6">
    <location>
        <begin position="344"/>
        <end position="363"/>
    </location>
</feature>
<protein>
    <recommendedName>
        <fullName evidence="7">EamA domain-containing protein</fullName>
    </recommendedName>
</protein>
<proteinExistence type="inferred from homology"/>
<dbReference type="SUPFAM" id="SSF103481">
    <property type="entry name" value="Multidrug resistance efflux transporter EmrE"/>
    <property type="match status" value="2"/>
</dbReference>
<name>A0ABR0MV39_GOSAR</name>
<feature type="transmembrane region" description="Helical" evidence="6">
    <location>
        <begin position="286"/>
        <end position="312"/>
    </location>
</feature>
<gene>
    <name evidence="8" type="ORF">PVK06_045813</name>
</gene>
<evidence type="ECO:0000256" key="4">
    <source>
        <dbReference type="ARBA" id="ARBA00022989"/>
    </source>
</evidence>
<evidence type="ECO:0000313" key="8">
    <source>
        <dbReference type="EMBL" id="KAK5777846.1"/>
    </source>
</evidence>
<dbReference type="EMBL" id="JARKNE010000012">
    <property type="protein sequence ID" value="KAK5777846.1"/>
    <property type="molecule type" value="Genomic_DNA"/>
</dbReference>
<accession>A0ABR0MV39</accession>
<feature type="transmembrane region" description="Helical" evidence="6">
    <location>
        <begin position="41"/>
        <end position="63"/>
    </location>
</feature>
<dbReference type="InterPro" id="IPR030184">
    <property type="entry name" value="WAT1-related"/>
</dbReference>
<feature type="transmembrane region" description="Helical" evidence="6">
    <location>
        <begin position="72"/>
        <end position="90"/>
    </location>
</feature>
<comment type="subcellular location">
    <subcellularLocation>
        <location evidence="1">Membrane</location>
        <topology evidence="1">Multi-pass membrane protein</topology>
    </subcellularLocation>
</comment>
<keyword evidence="9" id="KW-1185">Reference proteome</keyword>
<keyword evidence="4 6" id="KW-1133">Transmembrane helix</keyword>
<feature type="domain" description="EamA" evidence="7">
    <location>
        <begin position="103"/>
        <end position="185"/>
    </location>
</feature>
<feature type="transmembrane region" description="Helical" evidence="6">
    <location>
        <begin position="318"/>
        <end position="337"/>
    </location>
</feature>
<evidence type="ECO:0000256" key="2">
    <source>
        <dbReference type="ARBA" id="ARBA00007635"/>
    </source>
</evidence>
<dbReference type="InterPro" id="IPR000620">
    <property type="entry name" value="EamA_dom"/>
</dbReference>
<feature type="domain" description="EamA" evidence="7">
    <location>
        <begin position="223"/>
        <end position="359"/>
    </location>
</feature>
<feature type="transmembrane region" description="Helical" evidence="6">
    <location>
        <begin position="224"/>
        <end position="241"/>
    </location>
</feature>
<evidence type="ECO:0000256" key="5">
    <source>
        <dbReference type="ARBA" id="ARBA00023136"/>
    </source>
</evidence>
<dbReference type="InterPro" id="IPR037185">
    <property type="entry name" value="EmrE-like"/>
</dbReference>
<comment type="caution">
    <text evidence="8">The sequence shown here is derived from an EMBL/GenBank/DDBJ whole genome shotgun (WGS) entry which is preliminary data.</text>
</comment>
<dbReference type="PANTHER" id="PTHR31218">
    <property type="entry name" value="WAT1-RELATED PROTEIN"/>
    <property type="match status" value="1"/>
</dbReference>
<reference evidence="8 9" key="1">
    <citation type="submission" date="2023-03" db="EMBL/GenBank/DDBJ databases">
        <title>WGS of Gossypium arboreum.</title>
        <authorList>
            <person name="Yu D."/>
        </authorList>
    </citation>
    <scope>NUCLEOTIDE SEQUENCE [LARGE SCALE GENOMIC DNA]</scope>
    <source>
        <tissue evidence="8">Leaf</tissue>
    </source>
</reference>